<dbReference type="GO" id="GO:0005737">
    <property type="term" value="C:cytoplasm"/>
    <property type="evidence" value="ECO:0007669"/>
    <property type="project" value="UniProtKB-SubCell"/>
</dbReference>
<comment type="pathway">
    <text evidence="6">Carbohydrate degradation; glycolysis; D-glyceraldehyde 3-phosphate and glycerone phosphate from D-glucose: step 3/4.</text>
</comment>
<feature type="binding site" evidence="6">
    <location>
        <begin position="189"/>
        <end position="191"/>
    </location>
    <ligand>
        <name>substrate</name>
    </ligand>
</feature>
<dbReference type="Pfam" id="PF00365">
    <property type="entry name" value="PFK"/>
    <property type="match status" value="1"/>
</dbReference>
<feature type="active site" description="Proton acceptor" evidence="6">
    <location>
        <position position="143"/>
    </location>
</feature>
<evidence type="ECO:0000259" key="7">
    <source>
        <dbReference type="Pfam" id="PF00365"/>
    </source>
</evidence>
<evidence type="ECO:0000313" key="8">
    <source>
        <dbReference type="EMBL" id="MBU9735253.1"/>
    </source>
</evidence>
<comment type="caution">
    <text evidence="6">Lacks conserved residue(s) required for the propagation of feature annotation.</text>
</comment>
<dbReference type="InterPro" id="IPR000023">
    <property type="entry name" value="Phosphofructokinase_dom"/>
</dbReference>
<feature type="binding site" evidence="6">
    <location>
        <begin position="141"/>
        <end position="143"/>
    </location>
    <ligand>
        <name>substrate</name>
    </ligand>
</feature>
<dbReference type="AlphaFoldDB" id="A0A949K4C6"/>
<dbReference type="NCBIfam" id="NF010675">
    <property type="entry name" value="PRK14072.1"/>
    <property type="match status" value="1"/>
</dbReference>
<reference evidence="8" key="1">
    <citation type="submission" date="2021-06" db="EMBL/GenBank/DDBJ databases">
        <title>Description of novel taxa of the family Lachnospiraceae.</title>
        <authorList>
            <person name="Chaplin A.V."/>
            <person name="Sokolova S.R."/>
            <person name="Pikina A.P."/>
            <person name="Korzhanova M."/>
            <person name="Belova V."/>
            <person name="Korostin D."/>
            <person name="Efimov B.A."/>
        </authorList>
    </citation>
    <scope>NUCLEOTIDE SEQUENCE</scope>
    <source>
        <strain evidence="8">ASD5720</strain>
    </source>
</reference>
<dbReference type="InterPro" id="IPR022953">
    <property type="entry name" value="ATP_PFK"/>
</dbReference>
<keyword evidence="2 6" id="KW-0808">Transferase</keyword>
<dbReference type="InterPro" id="IPR011404">
    <property type="entry name" value="PPi-PFK"/>
</dbReference>
<name>A0A949K4C6_9FIRM</name>
<dbReference type="GO" id="GO:0046872">
    <property type="term" value="F:metal ion binding"/>
    <property type="evidence" value="ECO:0007669"/>
    <property type="project" value="UniProtKB-KW"/>
</dbReference>
<gene>
    <name evidence="6" type="primary">pfp</name>
    <name evidence="8" type="ORF">KTH89_01820</name>
</gene>
<feature type="binding site" evidence="6">
    <location>
        <position position="246"/>
    </location>
    <ligand>
        <name>substrate</name>
    </ligand>
</feature>
<dbReference type="Proteomes" id="UP000712157">
    <property type="component" value="Unassembled WGS sequence"/>
</dbReference>
<feature type="site" description="Important for catalytic activity and substrate specificity; stabilizes the transition state when the phosphoryl donor is PPi; prevents ATP from binding by mimicking the alpha-phosphate group of ATP" evidence="6">
    <location>
        <position position="114"/>
    </location>
</feature>
<comment type="subunit">
    <text evidence="6">Homodimer.</text>
</comment>
<evidence type="ECO:0000256" key="4">
    <source>
        <dbReference type="ARBA" id="ARBA00022777"/>
    </source>
</evidence>
<dbReference type="SUPFAM" id="SSF53784">
    <property type="entry name" value="Phosphofructokinase"/>
    <property type="match status" value="1"/>
</dbReference>
<comment type="similarity">
    <text evidence="6">Belongs to the phosphofructokinase type A (PFKA) family. PPi-dependent PFK group II subfamily. Clade 'B2' sub-subfamily.</text>
</comment>
<dbReference type="InterPro" id="IPR050929">
    <property type="entry name" value="PFKA"/>
</dbReference>
<keyword evidence="5 6" id="KW-0460">Magnesium</keyword>
<evidence type="ECO:0000313" key="9">
    <source>
        <dbReference type="Proteomes" id="UP000712157"/>
    </source>
</evidence>
<sequence length="412" mass="45221">MKGNVIVGQSGGPTAVINSSIAGVYRTAIDRGAKKVYGMLHGIQGFLDEKYVDLSDHIRNDLDVELLKRTPSAYLGSCRFKLPEIHEDRDIYEKIFGILDKLEIEAFIYVGGNDSMDTIKKLSDYAIVTGHDCKFVGVPKTVDNDLALTDHTPGYGSAAKYIATSTKEVIRDGLALTYDKEQVIILEIMGRNAGWLTGAAALARSEDCDGPDLIYLPELTFDVDKFKKKIGELLEKKKCVVVAVSEGIKVADGRYVCELSEGINSVDPFGHKQLTGTASYLAGMLAAEFGCKSRAIELSTLQRSASHLASRVDINEAFQVGGAAVKAADEGETGVMVILERVSDDPYQCATAVKNVHKVSNVEKLVARKWINKEGTYVTEEFLDYVRPLIQGDYSPVMVEGLPRHLYHNNKW</sequence>
<dbReference type="HAMAP" id="MF_01978">
    <property type="entry name" value="Phosphofructokinase_II_B2"/>
    <property type="match status" value="1"/>
</dbReference>
<dbReference type="InterPro" id="IPR035966">
    <property type="entry name" value="PKF_sf"/>
</dbReference>
<dbReference type="RefSeq" id="WP_238720408.1">
    <property type="nucleotide sequence ID" value="NZ_JAHQCW010000002.1"/>
</dbReference>
<accession>A0A949K4C6</accession>
<comment type="function">
    <text evidence="6">Catalyzes the phosphorylation of D-fructose 6-phosphate, the first committing step of glycolysis. Uses inorganic phosphate (PPi) as phosphoryl donor instead of ATP like common ATP-dependent phosphofructokinases (ATP-PFKs), which renders the reaction reversible, and can thus function both in glycolysis and gluconeogenesis. Consistently, PPi-PFK can replace the enzymes of both the forward (ATP-PFK) and reverse (fructose-bisphosphatase (FBPase)) reactions.</text>
</comment>
<comment type="caution">
    <text evidence="8">The sequence shown here is derived from an EMBL/GenBank/DDBJ whole genome shotgun (WGS) entry which is preliminary data.</text>
</comment>
<comment type="cofactor">
    <cofactor evidence="1 6">
        <name>Mg(2+)</name>
        <dbReference type="ChEBI" id="CHEBI:18420"/>
    </cofactor>
</comment>
<organism evidence="8 9">
    <name type="scientific">Diplocloster agilis</name>
    <dbReference type="NCBI Taxonomy" id="2850323"/>
    <lineage>
        <taxon>Bacteria</taxon>
        <taxon>Bacillati</taxon>
        <taxon>Bacillota</taxon>
        <taxon>Clostridia</taxon>
        <taxon>Lachnospirales</taxon>
        <taxon>Lachnospiraceae</taxon>
        <taxon>Diplocloster</taxon>
    </lineage>
</organism>
<evidence type="ECO:0000256" key="2">
    <source>
        <dbReference type="ARBA" id="ARBA00022679"/>
    </source>
</evidence>
<feature type="binding site" evidence="6">
    <location>
        <position position="12"/>
    </location>
    <ligand>
        <name>diphosphate</name>
        <dbReference type="ChEBI" id="CHEBI:33019"/>
    </ligand>
</feature>
<dbReference type="GO" id="GO:0003872">
    <property type="term" value="F:6-phosphofructokinase activity"/>
    <property type="evidence" value="ECO:0007669"/>
    <property type="project" value="UniProtKB-UniRule"/>
</dbReference>
<dbReference type="PIRSF" id="PIRSF036483">
    <property type="entry name" value="PFK_XF0274"/>
    <property type="match status" value="1"/>
</dbReference>
<dbReference type="Gene3D" id="3.40.50.460">
    <property type="entry name" value="Phosphofructokinase domain"/>
    <property type="match status" value="1"/>
</dbReference>
<evidence type="ECO:0000256" key="6">
    <source>
        <dbReference type="HAMAP-Rule" id="MF_01978"/>
    </source>
</evidence>
<keyword evidence="6" id="KW-0963">Cytoplasm</keyword>
<comment type="subcellular location">
    <subcellularLocation>
        <location evidence="6">Cytoplasm</location>
    </subcellularLocation>
</comment>
<dbReference type="EMBL" id="JAHQCW010000002">
    <property type="protein sequence ID" value="MBU9735253.1"/>
    <property type="molecule type" value="Genomic_DNA"/>
</dbReference>
<feature type="site" description="Important for catalytic activity; stabilizes the transition state when the phosphoryl donor is PPi" evidence="6">
    <location>
        <position position="140"/>
    </location>
</feature>
<proteinExistence type="inferred from homology"/>
<keyword evidence="9" id="KW-1185">Reference proteome</keyword>
<keyword evidence="6" id="KW-0324">Glycolysis</keyword>
<feature type="domain" description="Phosphofructokinase" evidence="7">
    <location>
        <begin position="5"/>
        <end position="293"/>
    </location>
</feature>
<dbReference type="GO" id="GO:0006002">
    <property type="term" value="P:fructose 6-phosphate metabolic process"/>
    <property type="evidence" value="ECO:0007669"/>
    <property type="project" value="InterPro"/>
</dbReference>
<dbReference type="PANTHER" id="PTHR45770">
    <property type="entry name" value="ATP-DEPENDENT 6-PHOSPHOFRUCTOKINASE 1"/>
    <property type="match status" value="1"/>
</dbReference>
<evidence type="ECO:0000256" key="5">
    <source>
        <dbReference type="ARBA" id="ARBA00022842"/>
    </source>
</evidence>
<dbReference type="EC" id="2.7.1.90" evidence="6"/>
<feature type="binding site" evidence="6">
    <location>
        <position position="113"/>
    </location>
    <ligand>
        <name>Mg(2+)</name>
        <dbReference type="ChEBI" id="CHEBI:18420"/>
        <note>catalytic</note>
    </ligand>
</feature>
<comment type="catalytic activity">
    <reaction evidence="6">
        <text>beta-D-fructose 6-phosphate + diphosphate = beta-D-fructose 1,6-bisphosphate + phosphate + H(+)</text>
        <dbReference type="Rhea" id="RHEA:13613"/>
        <dbReference type="ChEBI" id="CHEBI:15378"/>
        <dbReference type="ChEBI" id="CHEBI:32966"/>
        <dbReference type="ChEBI" id="CHEBI:33019"/>
        <dbReference type="ChEBI" id="CHEBI:43474"/>
        <dbReference type="ChEBI" id="CHEBI:57634"/>
        <dbReference type="EC" id="2.7.1.90"/>
    </reaction>
</comment>
<dbReference type="PRINTS" id="PR00476">
    <property type="entry name" value="PHFRCTKINASE"/>
</dbReference>
<protein>
    <recommendedName>
        <fullName evidence="6">Pyrophosphate--fructose 6-phosphate 1-phosphotransferase</fullName>
        <ecNumber evidence="6">2.7.1.90</ecNumber>
    </recommendedName>
    <alternativeName>
        <fullName evidence="6">6-phosphofructokinase, pyrophosphate dependent</fullName>
    </alternativeName>
    <alternativeName>
        <fullName evidence="6">PPi-dependent phosphofructokinase</fullName>
        <shortName evidence="6">PPi-PFK</shortName>
    </alternativeName>
    <alternativeName>
        <fullName evidence="6">Pyrophosphate-dependent 6-phosphofructose-1-kinase</fullName>
    </alternativeName>
</protein>
<keyword evidence="3 6" id="KW-0479">Metal-binding</keyword>
<dbReference type="Gene3D" id="3.40.50.450">
    <property type="match status" value="1"/>
</dbReference>
<keyword evidence="4 6" id="KW-0418">Kinase</keyword>
<dbReference type="GO" id="GO:0047334">
    <property type="term" value="F:diphosphate-fructose-6-phosphate 1-phosphotransferase activity"/>
    <property type="evidence" value="ECO:0007669"/>
    <property type="project" value="UniProtKB-EC"/>
</dbReference>
<evidence type="ECO:0000256" key="1">
    <source>
        <dbReference type="ARBA" id="ARBA00001946"/>
    </source>
</evidence>
<evidence type="ECO:0000256" key="3">
    <source>
        <dbReference type="ARBA" id="ARBA00022723"/>
    </source>
</evidence>
<comment type="activity regulation">
    <text evidence="6">Non-allosteric.</text>
</comment>